<dbReference type="Gene3D" id="3.30.160.60">
    <property type="entry name" value="Classic Zinc Finger"/>
    <property type="match status" value="2"/>
</dbReference>
<dbReference type="Pfam" id="PF00096">
    <property type="entry name" value="zf-C2H2"/>
    <property type="match status" value="1"/>
</dbReference>
<evidence type="ECO:0000259" key="12">
    <source>
        <dbReference type="PROSITE" id="PS50157"/>
    </source>
</evidence>
<comment type="similarity">
    <text evidence="8">Belongs to the pacC/RIM101 family.</text>
</comment>
<dbReference type="PROSITE" id="PS00028">
    <property type="entry name" value="ZINC_FINGER_C2H2_1"/>
    <property type="match status" value="2"/>
</dbReference>
<dbReference type="InterPro" id="IPR013087">
    <property type="entry name" value="Znf_C2H2_type"/>
</dbReference>
<sequence length="568" mass="62371">MSSRSDSQPAGSSSPSSAKSDSPHPITATTSHSSISSSSSDEVLTCRWGKCKEYFPTPEVLYDHLCERHVGRKSTNNLNLTCQWNSCRTTTVKRDHITSHIRVHVPLKPHKCDFCGKAFKRPQDLKKHVKTHADDNVVPRSGDPSGMSGYRSQPKAAGNPYYDHNPHMRAAPSHFGQPAHAGYYGAPQPSTNYGLYFNQPSLGRSYDLGHHAPHGYDDRKRQTDAAVDNFFGNVKRRHVEPNSYAQISRSLLPLHGMVSTMGGGHEYMTQTAPVVQPPVGHGAGNGPSPLAQTYYLPSMPNARTQKDLLQIDQLLEQMQTTVYESANQTTQGIPIHGPHHEVRHTPSPPATMHRGSTGGMMSGAYHHDHSMHNQPAQMHSPLNSISSGGTPVATPPSATMSYPGHSPSPSTSDMSPQSRHSSTTSSALYPSLPAVSSVMPGQTATATLGPIHDNNERRRYESGLLQSGRNQAARRMSVVSNSSEASEADSETREREEVYDRWLEDMRVLEKLRKYVKLRLESQDFDEEVSDREDSPSMSDRGDGDESEMVMSRATTPAAPFYPTLNLA</sequence>
<feature type="region of interest" description="Disordered" evidence="11">
    <location>
        <begin position="525"/>
        <end position="568"/>
    </location>
</feature>
<keyword evidence="5 10" id="KW-0863">Zinc-finger</keyword>
<dbReference type="SMART" id="SM00355">
    <property type="entry name" value="ZnF_C2H2"/>
    <property type="match status" value="3"/>
</dbReference>
<feature type="region of interest" description="Disordered" evidence="11">
    <location>
        <begin position="134"/>
        <end position="155"/>
    </location>
</feature>
<reference evidence="13 14" key="1">
    <citation type="submission" date="2015-03" db="EMBL/GenBank/DDBJ databases">
        <authorList>
            <person name="Radwan O."/>
            <person name="Al-Naeli F.A."/>
            <person name="Rendon G.A."/>
            <person name="Fields C."/>
        </authorList>
    </citation>
    <scope>NUCLEOTIDE SEQUENCE [LARGE SCALE GENOMIC DNA]</scope>
    <source>
        <strain evidence="13">CR-DP1</strain>
    </source>
</reference>
<name>A0A0F4ZKQ9_9PEZI</name>
<keyword evidence="3" id="KW-0479">Metal-binding</keyword>
<dbReference type="GO" id="GO:0005634">
    <property type="term" value="C:nucleus"/>
    <property type="evidence" value="ECO:0007669"/>
    <property type="project" value="UniProtKB-SubCell"/>
</dbReference>
<comment type="caution">
    <text evidence="13">The sequence shown here is derived from an EMBL/GenBank/DDBJ whole genome shotgun (WGS) entry which is preliminary data.</text>
</comment>
<keyword evidence="2" id="KW-0678">Repressor</keyword>
<feature type="compositionally biased region" description="Basic and acidic residues" evidence="11">
    <location>
        <begin position="532"/>
        <end position="544"/>
    </location>
</feature>
<evidence type="ECO:0000256" key="8">
    <source>
        <dbReference type="ARBA" id="ARBA00038089"/>
    </source>
</evidence>
<feature type="domain" description="C2H2-type" evidence="12">
    <location>
        <begin position="80"/>
        <end position="109"/>
    </location>
</feature>
<dbReference type="PROSITE" id="PS50157">
    <property type="entry name" value="ZINC_FINGER_C2H2_2"/>
    <property type="match status" value="3"/>
</dbReference>
<proteinExistence type="inferred from homology"/>
<dbReference type="PANTHER" id="PTHR47257:SF1">
    <property type="entry name" value="PH-RESPONSE TRANSCRIPTION FACTOR PACC_RIM101"/>
    <property type="match status" value="1"/>
</dbReference>
<keyword evidence="4" id="KW-0677">Repeat</keyword>
<feature type="region of interest" description="Disordered" evidence="11">
    <location>
        <begin position="338"/>
        <end position="428"/>
    </location>
</feature>
<keyword evidence="6" id="KW-0862">Zinc</keyword>
<evidence type="ECO:0000256" key="4">
    <source>
        <dbReference type="ARBA" id="ARBA00022737"/>
    </source>
</evidence>
<dbReference type="InterPro" id="IPR036236">
    <property type="entry name" value="Znf_C2H2_sf"/>
</dbReference>
<comment type="subcellular location">
    <subcellularLocation>
        <location evidence="1">Nucleus</location>
    </subcellularLocation>
</comment>
<evidence type="ECO:0000313" key="13">
    <source>
        <dbReference type="EMBL" id="KKA31184.1"/>
    </source>
</evidence>
<evidence type="ECO:0000256" key="6">
    <source>
        <dbReference type="ARBA" id="ARBA00022833"/>
    </source>
</evidence>
<dbReference type="EMBL" id="LAEV01000036">
    <property type="protein sequence ID" value="KKA31184.1"/>
    <property type="molecule type" value="Genomic_DNA"/>
</dbReference>
<organism evidence="13 14">
    <name type="scientific">Thielaviopsis punctulata</name>
    <dbReference type="NCBI Taxonomy" id="72032"/>
    <lineage>
        <taxon>Eukaryota</taxon>
        <taxon>Fungi</taxon>
        <taxon>Dikarya</taxon>
        <taxon>Ascomycota</taxon>
        <taxon>Pezizomycotina</taxon>
        <taxon>Sordariomycetes</taxon>
        <taxon>Hypocreomycetidae</taxon>
        <taxon>Microascales</taxon>
        <taxon>Ceratocystidaceae</taxon>
        <taxon>Thielaviopsis</taxon>
    </lineage>
</organism>
<dbReference type="InterPro" id="IPR050806">
    <property type="entry name" value="pacC/RIM101"/>
</dbReference>
<keyword evidence="14" id="KW-1185">Reference proteome</keyword>
<feature type="region of interest" description="Disordered" evidence="11">
    <location>
        <begin position="1"/>
        <end position="37"/>
    </location>
</feature>
<gene>
    <name evidence="13" type="ORF">TD95_004476</name>
</gene>
<dbReference type="FunFam" id="3.30.160.60:FF:001875">
    <property type="entry name" value="pH-response transcription factor pacC/RIM101"/>
    <property type="match status" value="1"/>
</dbReference>
<evidence type="ECO:0000256" key="9">
    <source>
        <dbReference type="ARBA" id="ARBA00039490"/>
    </source>
</evidence>
<evidence type="ECO:0000256" key="2">
    <source>
        <dbReference type="ARBA" id="ARBA00022491"/>
    </source>
</evidence>
<feature type="compositionally biased region" description="Polar residues" evidence="11">
    <location>
        <begin position="407"/>
        <end position="420"/>
    </location>
</feature>
<evidence type="ECO:0000313" key="14">
    <source>
        <dbReference type="Proteomes" id="UP000033483"/>
    </source>
</evidence>
<dbReference type="PANTHER" id="PTHR47257">
    <property type="entry name" value="PH-RESPONSE TRANSCRIPTION FACTOR PACC/RIM101"/>
    <property type="match status" value="1"/>
</dbReference>
<dbReference type="AlphaFoldDB" id="A0A0F4ZKQ9"/>
<dbReference type="GO" id="GO:0008270">
    <property type="term" value="F:zinc ion binding"/>
    <property type="evidence" value="ECO:0007669"/>
    <property type="project" value="UniProtKB-KW"/>
</dbReference>
<evidence type="ECO:0000256" key="5">
    <source>
        <dbReference type="ARBA" id="ARBA00022771"/>
    </source>
</evidence>
<feature type="domain" description="C2H2-type" evidence="12">
    <location>
        <begin position="110"/>
        <end position="137"/>
    </location>
</feature>
<dbReference type="FunFam" id="3.30.160.60:FF:000458">
    <property type="entry name" value="pH-response transcription factor pacC/RIM101"/>
    <property type="match status" value="1"/>
</dbReference>
<dbReference type="GO" id="GO:0045944">
    <property type="term" value="P:positive regulation of transcription by RNA polymerase II"/>
    <property type="evidence" value="ECO:0007669"/>
    <property type="project" value="TreeGrafter"/>
</dbReference>
<evidence type="ECO:0000256" key="1">
    <source>
        <dbReference type="ARBA" id="ARBA00004123"/>
    </source>
</evidence>
<dbReference type="Proteomes" id="UP000033483">
    <property type="component" value="Unassembled WGS sequence"/>
</dbReference>
<evidence type="ECO:0000256" key="7">
    <source>
        <dbReference type="ARBA" id="ARBA00023242"/>
    </source>
</evidence>
<feature type="domain" description="C2H2-type" evidence="12">
    <location>
        <begin position="44"/>
        <end position="74"/>
    </location>
</feature>
<evidence type="ECO:0000256" key="10">
    <source>
        <dbReference type="PROSITE-ProRule" id="PRU00042"/>
    </source>
</evidence>
<evidence type="ECO:0000256" key="3">
    <source>
        <dbReference type="ARBA" id="ARBA00022723"/>
    </source>
</evidence>
<feature type="compositionally biased region" description="Polar residues" evidence="11">
    <location>
        <begin position="372"/>
        <end position="389"/>
    </location>
</feature>
<dbReference type="OrthoDB" id="6155966at2759"/>
<dbReference type="SUPFAM" id="SSF57667">
    <property type="entry name" value="beta-beta-alpha zinc fingers"/>
    <property type="match status" value="2"/>
</dbReference>
<keyword evidence="7" id="KW-0539">Nucleus</keyword>
<protein>
    <recommendedName>
        <fullName evidence="9">pH-response transcription factor pacC/RIM101</fullName>
    </recommendedName>
</protein>
<feature type="region of interest" description="Disordered" evidence="11">
    <location>
        <begin position="463"/>
        <end position="495"/>
    </location>
</feature>
<evidence type="ECO:0000256" key="11">
    <source>
        <dbReference type="SAM" id="MobiDB-lite"/>
    </source>
</evidence>
<accession>A0A0F4ZKQ9</accession>